<sequence length="149" mass="15817">MSSFIKPARPSARGPKGFQIRPKGAGSSDRIKEVLNRNRMENERAMSSEPASSPPAAPRPTNKDRPSCPNPRCPNPSAPVTDGFCSACGREIDSSNIVSEVMFGETSSGAAIVQGSYVAADQGTTRNMAPGVRRLGGLVGDNREKTIRE</sequence>
<accession>A0A4Z0YBI1</accession>
<evidence type="ECO:0000313" key="2">
    <source>
        <dbReference type="EMBL" id="TGJ76825.1"/>
    </source>
</evidence>
<comment type="caution">
    <text evidence="2">The sequence shown here is derived from an EMBL/GenBank/DDBJ whole genome shotgun (WGS) entry which is preliminary data.</text>
</comment>
<feature type="region of interest" description="Disordered" evidence="1">
    <location>
        <begin position="129"/>
        <end position="149"/>
    </location>
</feature>
<feature type="region of interest" description="Disordered" evidence="1">
    <location>
        <begin position="1"/>
        <end position="81"/>
    </location>
</feature>
<dbReference type="Proteomes" id="UP000297716">
    <property type="component" value="Unassembled WGS sequence"/>
</dbReference>
<dbReference type="STRING" id="37992.A0A4Z0YBI1"/>
<evidence type="ECO:0000256" key="1">
    <source>
        <dbReference type="SAM" id="MobiDB-lite"/>
    </source>
</evidence>
<organism evidence="2 3">
    <name type="scientific">Xylaria hypoxylon</name>
    <dbReference type="NCBI Taxonomy" id="37992"/>
    <lineage>
        <taxon>Eukaryota</taxon>
        <taxon>Fungi</taxon>
        <taxon>Dikarya</taxon>
        <taxon>Ascomycota</taxon>
        <taxon>Pezizomycotina</taxon>
        <taxon>Sordariomycetes</taxon>
        <taxon>Xylariomycetidae</taxon>
        <taxon>Xylariales</taxon>
        <taxon>Xylariaceae</taxon>
        <taxon>Xylaria</taxon>
    </lineage>
</organism>
<keyword evidence="3" id="KW-1185">Reference proteome</keyword>
<protein>
    <submittedName>
        <fullName evidence="2">Uncharacterized protein</fullName>
    </submittedName>
</protein>
<feature type="compositionally biased region" description="Basic and acidic residues" evidence="1">
    <location>
        <begin position="29"/>
        <end position="46"/>
    </location>
</feature>
<reference evidence="2 3" key="1">
    <citation type="submission" date="2019-03" db="EMBL/GenBank/DDBJ databases">
        <title>Draft genome sequence of Xylaria hypoxylon DSM 108379, a ubiquitous saprotrophic-parasitic fungi on hardwood.</title>
        <authorList>
            <person name="Buettner E."/>
            <person name="Leonhardt S."/>
            <person name="Gebauer A.M."/>
            <person name="Liers C."/>
            <person name="Hofrichter M."/>
            <person name="Kellner H."/>
        </authorList>
    </citation>
    <scope>NUCLEOTIDE SEQUENCE [LARGE SCALE GENOMIC DNA]</scope>
    <source>
        <strain evidence="2 3">DSM 108379</strain>
    </source>
</reference>
<gene>
    <name evidence="2" type="ORF">E0Z10_g10812</name>
</gene>
<feature type="non-terminal residue" evidence="2">
    <location>
        <position position="149"/>
    </location>
</feature>
<feature type="compositionally biased region" description="Pro residues" evidence="1">
    <location>
        <begin position="68"/>
        <end position="77"/>
    </location>
</feature>
<dbReference type="OrthoDB" id="511529at2759"/>
<dbReference type="AlphaFoldDB" id="A0A4Z0YBI1"/>
<dbReference type="EMBL" id="SKBN01000488">
    <property type="protein sequence ID" value="TGJ76825.1"/>
    <property type="molecule type" value="Genomic_DNA"/>
</dbReference>
<evidence type="ECO:0000313" key="3">
    <source>
        <dbReference type="Proteomes" id="UP000297716"/>
    </source>
</evidence>
<name>A0A4Z0YBI1_9PEZI</name>
<proteinExistence type="predicted"/>